<dbReference type="OrthoDB" id="2440970at2759"/>
<proteinExistence type="predicted"/>
<dbReference type="HOGENOM" id="CLU_1816794_0_0_1"/>
<dbReference type="EMBL" id="JEMT01016560">
    <property type="protein sequence ID" value="EXX70638.1"/>
    <property type="molecule type" value="Genomic_DNA"/>
</dbReference>
<dbReference type="Proteomes" id="UP000022910">
    <property type="component" value="Unassembled WGS sequence"/>
</dbReference>
<protein>
    <submittedName>
        <fullName evidence="1">Uncharacterized protein</fullName>
    </submittedName>
</protein>
<keyword evidence="2" id="KW-1185">Reference proteome</keyword>
<dbReference type="AlphaFoldDB" id="A0A015MV68"/>
<accession>A0A015MV68</accession>
<evidence type="ECO:0000313" key="2">
    <source>
        <dbReference type="Proteomes" id="UP000022910"/>
    </source>
</evidence>
<comment type="caution">
    <text evidence="1">The sequence shown here is derived from an EMBL/GenBank/DDBJ whole genome shotgun (WGS) entry which is preliminary data.</text>
</comment>
<reference evidence="1 2" key="1">
    <citation type="submission" date="2014-02" db="EMBL/GenBank/DDBJ databases">
        <title>Single nucleus genome sequencing reveals high similarity among nuclei of an endomycorrhizal fungus.</title>
        <authorList>
            <person name="Lin K."/>
            <person name="Geurts R."/>
            <person name="Zhang Z."/>
            <person name="Limpens E."/>
            <person name="Saunders D.G."/>
            <person name="Mu D."/>
            <person name="Pang E."/>
            <person name="Cao H."/>
            <person name="Cha H."/>
            <person name="Lin T."/>
            <person name="Zhou Q."/>
            <person name="Shang Y."/>
            <person name="Li Y."/>
            <person name="Ivanov S."/>
            <person name="Sharma T."/>
            <person name="Velzen R.V."/>
            <person name="Ruijter N.D."/>
            <person name="Aanen D.K."/>
            <person name="Win J."/>
            <person name="Kamoun S."/>
            <person name="Bisseling T."/>
            <person name="Huang S."/>
        </authorList>
    </citation>
    <scope>NUCLEOTIDE SEQUENCE [LARGE SCALE GENOMIC DNA]</scope>
    <source>
        <strain evidence="2">DAOM197198w</strain>
    </source>
</reference>
<gene>
    <name evidence="1" type="ORF">RirG_085680</name>
</gene>
<organism evidence="1 2">
    <name type="scientific">Rhizophagus irregularis (strain DAOM 197198w)</name>
    <name type="common">Glomus intraradices</name>
    <dbReference type="NCBI Taxonomy" id="1432141"/>
    <lineage>
        <taxon>Eukaryota</taxon>
        <taxon>Fungi</taxon>
        <taxon>Fungi incertae sedis</taxon>
        <taxon>Mucoromycota</taxon>
        <taxon>Glomeromycotina</taxon>
        <taxon>Glomeromycetes</taxon>
        <taxon>Glomerales</taxon>
        <taxon>Glomeraceae</taxon>
        <taxon>Rhizophagus</taxon>
    </lineage>
</organism>
<evidence type="ECO:0000313" key="1">
    <source>
        <dbReference type="EMBL" id="EXX70638.1"/>
    </source>
</evidence>
<sequence>MDLQNFENCDKAIYAELFGLSKKAIDCALKANMQYELMNLLKSFIYNTHNKNVKIQETQETFTDINNPAITKHKGRPLKRFKSSVETLGKRVLKDSTKVNMITDNVIVEEETNNTKGRKCRKCKQYGHYAK</sequence>
<name>A0A015MV68_RHIIW</name>